<keyword evidence="1" id="KW-0472">Membrane</keyword>
<gene>
    <name evidence="3" type="ORF">DIU31_026405</name>
    <name evidence="4" type="ORF">J3L21_01015</name>
</gene>
<dbReference type="RefSeq" id="WP_112653126.1">
    <property type="nucleotide sequence ID" value="NZ_CP043451.1"/>
</dbReference>
<dbReference type="Proteomes" id="UP000663940">
    <property type="component" value="Chromosome"/>
</dbReference>
<feature type="transmembrane region" description="Helical" evidence="1">
    <location>
        <begin position="421"/>
        <end position="440"/>
    </location>
</feature>
<feature type="transmembrane region" description="Helical" evidence="1">
    <location>
        <begin position="236"/>
        <end position="253"/>
    </location>
</feature>
<dbReference type="EMBL" id="CP071880">
    <property type="protein sequence ID" value="QTE50599.1"/>
    <property type="molecule type" value="Genomic_DNA"/>
</dbReference>
<keyword evidence="1" id="KW-1133">Transmembrane helix</keyword>
<protein>
    <submittedName>
        <fullName evidence="3">Glycosyltransferase family 39 protein</fullName>
    </submittedName>
</protein>
<feature type="transmembrane region" description="Helical" evidence="1">
    <location>
        <begin position="503"/>
        <end position="523"/>
    </location>
</feature>
<feature type="transmembrane region" description="Helical" evidence="1">
    <location>
        <begin position="55"/>
        <end position="77"/>
    </location>
</feature>
<feature type="transmembrane region" description="Helical" evidence="1">
    <location>
        <begin position="105"/>
        <end position="125"/>
    </location>
</feature>
<feature type="transmembrane region" description="Helical" evidence="1">
    <location>
        <begin position="476"/>
        <end position="496"/>
    </location>
</feature>
<evidence type="ECO:0000259" key="2">
    <source>
        <dbReference type="Pfam" id="PF13231"/>
    </source>
</evidence>
<evidence type="ECO:0000313" key="6">
    <source>
        <dbReference type="Proteomes" id="UP000663940"/>
    </source>
</evidence>
<dbReference type="EMBL" id="CP043451">
    <property type="protein sequence ID" value="QEM06865.1"/>
    <property type="molecule type" value="Genomic_DNA"/>
</dbReference>
<keyword evidence="6" id="KW-1185">Reference proteome</keyword>
<feature type="transmembrane region" description="Helical" evidence="1">
    <location>
        <begin position="6"/>
        <end position="23"/>
    </location>
</feature>
<reference evidence="3 5" key="1">
    <citation type="submission" date="2019-08" db="EMBL/GenBank/DDBJ databases">
        <title>Comparative genome analysis confer to the adaptation heavy metal polluted environment.</title>
        <authorList>
            <person name="Li Y."/>
        </authorList>
    </citation>
    <scope>NUCLEOTIDE SEQUENCE [LARGE SCALE GENOMIC DNA]</scope>
    <source>
        <strain evidence="3 5">P2</strain>
    </source>
</reference>
<dbReference type="InterPro" id="IPR038731">
    <property type="entry name" value="RgtA/B/C-like"/>
</dbReference>
<feature type="transmembrane region" description="Helical" evidence="1">
    <location>
        <begin position="449"/>
        <end position="470"/>
    </location>
</feature>
<feature type="transmembrane region" description="Helical" evidence="1">
    <location>
        <begin position="279"/>
        <end position="298"/>
    </location>
</feature>
<dbReference type="AlphaFoldDB" id="A0AAE6JJQ2"/>
<sequence>MPVLLLFAGFILIFFSLGIYYKPGNSRKEILLISIILFSVLIVFITELLSSLHRLNFLGILISWGLFGVINAVYLYLNKSRFFSFINNIKLDTGKKLKTLTKLQLTLMAGIALMLILIFIQGIIYPPNNWDSMTYHLARITSWVSHQSVDHYATDITRQLYQPPFAEYVIMHINLLSGGDYLSNAVQFFYFLFVVLAIVLIIEKLGLGREYKIAGILLACTVPEVILQASSTQNDVVISLFVISALYFAIEAAKTCKFKHFIFFGFSIGLSVFTKGTGYLYLTPIILFAIITVVINFSKTFKYNYLWFSLVAVLCFLSVNAGHYSRNYKLWGNILGLDKQESKEYSNQKMNAGFFLSNCIKNAGLHLCLMYVGDVAQVSDSAIYKFHRIVGIDINDPAVNYRNNKFSTKSPVTNEDTAPNMLHFIFSFAAFMMLVIQGVFSKGKKMNQYVIWLMVIIMLQVSLFCLYLKWQPWHSRLHIPFFLLSIPLICSALNNFRLFKKLFNGIVPLFLVYALLVVLHNSLRPYTNIINQPRYQQYFVNKPGSYKEYNAVYQSIKDSNYSNIGINLGIDDWQYPLFKDCFSRPINPIYVNVANVSNKLYVTPEKLDCIVSTIINKPYMDFNGRRFYNQSVKNKIIFLYK</sequence>
<name>A0AAE6JJQ2_9SPHI</name>
<evidence type="ECO:0000313" key="4">
    <source>
        <dbReference type="EMBL" id="QTE50599.1"/>
    </source>
</evidence>
<dbReference type="Pfam" id="PF13231">
    <property type="entry name" value="PMT_2"/>
    <property type="match status" value="1"/>
</dbReference>
<evidence type="ECO:0000256" key="1">
    <source>
        <dbReference type="SAM" id="Phobius"/>
    </source>
</evidence>
<keyword evidence="1" id="KW-0812">Transmembrane</keyword>
<feature type="transmembrane region" description="Helical" evidence="1">
    <location>
        <begin position="181"/>
        <end position="201"/>
    </location>
</feature>
<proteinExistence type="predicted"/>
<evidence type="ECO:0000313" key="3">
    <source>
        <dbReference type="EMBL" id="QEM06865.1"/>
    </source>
</evidence>
<feature type="transmembrane region" description="Helical" evidence="1">
    <location>
        <begin position="305"/>
        <end position="324"/>
    </location>
</feature>
<feature type="domain" description="Glycosyltransferase RgtA/B/C/D-like" evidence="2">
    <location>
        <begin position="162"/>
        <end position="317"/>
    </location>
</feature>
<dbReference type="Proteomes" id="UP000250557">
    <property type="component" value="Chromosome"/>
</dbReference>
<evidence type="ECO:0000313" key="5">
    <source>
        <dbReference type="Proteomes" id="UP000250557"/>
    </source>
</evidence>
<organism evidence="3 5">
    <name type="scientific">Mucilaginibacter rubeus</name>
    <dbReference type="NCBI Taxonomy" id="2027860"/>
    <lineage>
        <taxon>Bacteria</taxon>
        <taxon>Pseudomonadati</taxon>
        <taxon>Bacteroidota</taxon>
        <taxon>Sphingobacteriia</taxon>
        <taxon>Sphingobacteriales</taxon>
        <taxon>Sphingobacteriaceae</taxon>
        <taxon>Mucilaginibacter</taxon>
    </lineage>
</organism>
<feature type="transmembrane region" description="Helical" evidence="1">
    <location>
        <begin position="30"/>
        <end position="49"/>
    </location>
</feature>
<accession>A0AAE6JJQ2</accession>
<reference evidence="4 6" key="2">
    <citation type="submission" date="2021-03" db="EMBL/GenBank/DDBJ databases">
        <title>Mucilaginibacter strains isolated from gold and copper mining confer multi heavy-metal resistance.</title>
        <authorList>
            <person name="Li Y."/>
        </authorList>
    </citation>
    <scope>NUCLEOTIDE SEQUENCE [LARGE SCALE GENOMIC DNA]</scope>
    <source>
        <strain evidence="4 6">P2-4</strain>
    </source>
</reference>